<proteinExistence type="inferred from homology"/>
<sequence>MAGYATILFLLSMATTAHCSWISGGAPPPVKAGDYVPLGDDLLDIPPPLSEPGSNDALALEEIDYAAYAAAGGSGGEGKGSTTDMPAANGEKRILQEKETSKDMFIIQGKVYCDPCRIQIPTKISYPLAGTKVSLVCHKADTDEESYRVDGESDAKGKYRLEAVGDHAEEMCEIVVSESPDPNCPELMDDENHVKVSLTNKHGLKGKGRYANPLGFMASDADPRCKEALDELGFTGI</sequence>
<dbReference type="OrthoDB" id="1888725at2759"/>
<feature type="chain" id="PRO_5039895798" evidence="3">
    <location>
        <begin position="20"/>
        <end position="237"/>
    </location>
</feature>
<dbReference type="Gramene" id="mRNA:HanXRQr2_Chr04g0171661">
    <property type="protein sequence ID" value="CDS:HanXRQr2_Chr04g0171661.1"/>
    <property type="gene ID" value="HanXRQr2_Chr04g0171661"/>
</dbReference>
<dbReference type="InterPro" id="IPR006041">
    <property type="entry name" value="Pollen_Ole_e1_allergen"/>
</dbReference>
<dbReference type="PROSITE" id="PS00925">
    <property type="entry name" value="OLEEI"/>
    <property type="match status" value="1"/>
</dbReference>
<keyword evidence="5" id="KW-1185">Reference proteome</keyword>
<organism evidence="4 5">
    <name type="scientific">Helianthus annuus</name>
    <name type="common">Common sunflower</name>
    <dbReference type="NCBI Taxonomy" id="4232"/>
    <lineage>
        <taxon>Eukaryota</taxon>
        <taxon>Viridiplantae</taxon>
        <taxon>Streptophyta</taxon>
        <taxon>Embryophyta</taxon>
        <taxon>Tracheophyta</taxon>
        <taxon>Spermatophyta</taxon>
        <taxon>Magnoliopsida</taxon>
        <taxon>eudicotyledons</taxon>
        <taxon>Gunneridae</taxon>
        <taxon>Pentapetalae</taxon>
        <taxon>asterids</taxon>
        <taxon>campanulids</taxon>
        <taxon>Asterales</taxon>
        <taxon>Asteraceae</taxon>
        <taxon>Asteroideae</taxon>
        <taxon>Heliantheae alliance</taxon>
        <taxon>Heliantheae</taxon>
        <taxon>Helianthus</taxon>
    </lineage>
</organism>
<keyword evidence="2" id="KW-1015">Disulfide bond</keyword>
<protein>
    <submittedName>
        <fullName evidence="4">Pollen allergen Ole e 1 family</fullName>
    </submittedName>
</protein>
<name>A0A9K3J877_HELAN</name>
<evidence type="ECO:0000313" key="5">
    <source>
        <dbReference type="Proteomes" id="UP000215914"/>
    </source>
</evidence>
<dbReference type="EMBL" id="MNCJ02000319">
    <property type="protein sequence ID" value="KAF5810611.1"/>
    <property type="molecule type" value="Genomic_DNA"/>
</dbReference>
<feature type="signal peptide" evidence="3">
    <location>
        <begin position="1"/>
        <end position="19"/>
    </location>
</feature>
<evidence type="ECO:0000256" key="1">
    <source>
        <dbReference type="ARBA" id="ARBA00010049"/>
    </source>
</evidence>
<comment type="caution">
    <text evidence="4">The sequence shown here is derived from an EMBL/GenBank/DDBJ whole genome shotgun (WGS) entry which is preliminary data.</text>
</comment>
<dbReference type="PANTHER" id="PTHR31614:SF2">
    <property type="entry name" value="F28N24.16 PROTEIN"/>
    <property type="match status" value="1"/>
</dbReference>
<comment type="similarity">
    <text evidence="1">Belongs to the Ole e I family.</text>
</comment>
<reference evidence="4" key="1">
    <citation type="journal article" date="2017" name="Nature">
        <title>The sunflower genome provides insights into oil metabolism, flowering and Asterid evolution.</title>
        <authorList>
            <person name="Badouin H."/>
            <person name="Gouzy J."/>
            <person name="Grassa C.J."/>
            <person name="Murat F."/>
            <person name="Staton S.E."/>
            <person name="Cottret L."/>
            <person name="Lelandais-Briere C."/>
            <person name="Owens G.L."/>
            <person name="Carrere S."/>
            <person name="Mayjonade B."/>
            <person name="Legrand L."/>
            <person name="Gill N."/>
            <person name="Kane N.C."/>
            <person name="Bowers J.E."/>
            <person name="Hubner S."/>
            <person name="Bellec A."/>
            <person name="Berard A."/>
            <person name="Berges H."/>
            <person name="Blanchet N."/>
            <person name="Boniface M.C."/>
            <person name="Brunel D."/>
            <person name="Catrice O."/>
            <person name="Chaidir N."/>
            <person name="Claudel C."/>
            <person name="Donnadieu C."/>
            <person name="Faraut T."/>
            <person name="Fievet G."/>
            <person name="Helmstetter N."/>
            <person name="King M."/>
            <person name="Knapp S.J."/>
            <person name="Lai Z."/>
            <person name="Le Paslier M.C."/>
            <person name="Lippi Y."/>
            <person name="Lorenzon L."/>
            <person name="Mandel J.R."/>
            <person name="Marage G."/>
            <person name="Marchand G."/>
            <person name="Marquand E."/>
            <person name="Bret-Mestries E."/>
            <person name="Morien E."/>
            <person name="Nambeesan S."/>
            <person name="Nguyen T."/>
            <person name="Pegot-Espagnet P."/>
            <person name="Pouilly N."/>
            <person name="Raftis F."/>
            <person name="Sallet E."/>
            <person name="Schiex T."/>
            <person name="Thomas J."/>
            <person name="Vandecasteele C."/>
            <person name="Vares D."/>
            <person name="Vear F."/>
            <person name="Vautrin S."/>
            <person name="Crespi M."/>
            <person name="Mangin B."/>
            <person name="Burke J.M."/>
            <person name="Salse J."/>
            <person name="Munos S."/>
            <person name="Vincourt P."/>
            <person name="Rieseberg L.H."/>
            <person name="Langlade N.B."/>
        </authorList>
    </citation>
    <scope>NUCLEOTIDE SEQUENCE</scope>
    <source>
        <tissue evidence="4">Leaves</tissue>
    </source>
</reference>
<evidence type="ECO:0000256" key="2">
    <source>
        <dbReference type="ARBA" id="ARBA00023157"/>
    </source>
</evidence>
<dbReference type="InterPro" id="IPR006040">
    <property type="entry name" value="Allergen_Ole_e_I_CS"/>
</dbReference>
<evidence type="ECO:0000256" key="3">
    <source>
        <dbReference type="SAM" id="SignalP"/>
    </source>
</evidence>
<dbReference type="PANTHER" id="PTHR31614">
    <property type="entry name" value="PROTEIN DOWNSTREAM OF FLC-RELATED"/>
    <property type="match status" value="1"/>
</dbReference>
<reference evidence="4" key="2">
    <citation type="submission" date="2020-06" db="EMBL/GenBank/DDBJ databases">
        <title>Helianthus annuus Genome sequencing and assembly Release 2.</title>
        <authorList>
            <person name="Gouzy J."/>
            <person name="Langlade N."/>
            <person name="Munos S."/>
        </authorList>
    </citation>
    <scope>NUCLEOTIDE SEQUENCE</scope>
    <source>
        <tissue evidence="4">Leaves</tissue>
    </source>
</reference>
<keyword evidence="3" id="KW-0732">Signal</keyword>
<dbReference type="Pfam" id="PF01190">
    <property type="entry name" value="Pollen_Ole_e_1"/>
    <property type="match status" value="1"/>
</dbReference>
<evidence type="ECO:0000313" key="4">
    <source>
        <dbReference type="EMBL" id="KAF5810611.1"/>
    </source>
</evidence>
<dbReference type="GO" id="GO:0005615">
    <property type="term" value="C:extracellular space"/>
    <property type="evidence" value="ECO:0007669"/>
    <property type="project" value="InterPro"/>
</dbReference>
<dbReference type="AlphaFoldDB" id="A0A9K3J877"/>
<accession>A0A9K3J877</accession>
<dbReference type="Proteomes" id="UP000215914">
    <property type="component" value="Unassembled WGS sequence"/>
</dbReference>
<gene>
    <name evidence="4" type="ORF">HanXRQr2_Chr04g0171661</name>
</gene>